<accession>A0A7X0NEL8</accession>
<evidence type="ECO:0000256" key="2">
    <source>
        <dbReference type="ARBA" id="ARBA00022723"/>
    </source>
</evidence>
<evidence type="ECO:0000256" key="3">
    <source>
        <dbReference type="ARBA" id="ARBA00023004"/>
    </source>
</evidence>
<dbReference type="InterPro" id="IPR050669">
    <property type="entry name" value="Hemerythrin"/>
</dbReference>
<protein>
    <submittedName>
        <fullName evidence="5">Hemerythrin</fullName>
    </submittedName>
</protein>
<dbReference type="AlphaFoldDB" id="A0A7X0NEL8"/>
<dbReference type="Proteomes" id="UP000537141">
    <property type="component" value="Unassembled WGS sequence"/>
</dbReference>
<dbReference type="Gene3D" id="1.20.120.50">
    <property type="entry name" value="Hemerythrin-like"/>
    <property type="match status" value="1"/>
</dbReference>
<comment type="caution">
    <text evidence="5">The sequence shown here is derived from an EMBL/GenBank/DDBJ whole genome shotgun (WGS) entry which is preliminary data.</text>
</comment>
<comment type="similarity">
    <text evidence="1">Belongs to the hemerythrin family.</text>
</comment>
<keyword evidence="3" id="KW-0408">Iron</keyword>
<evidence type="ECO:0000256" key="1">
    <source>
        <dbReference type="ARBA" id="ARBA00010587"/>
    </source>
</evidence>
<feature type="domain" description="Hemerythrin-like" evidence="4">
    <location>
        <begin position="14"/>
        <end position="126"/>
    </location>
</feature>
<sequence>MSLIEWDHAKLSVGIESIDREHQVIVEFINDIAKNINKNAPADYLEMLFDRLISYTQYHFASEEAYFKHLSMQDVLLHRLQHKHFIEQLYAYKMDVHHNVTTVLLDNLLDWFVSHIQSEDRKLIQAINK</sequence>
<dbReference type="NCBIfam" id="TIGR02481">
    <property type="entry name" value="hemeryth_dom"/>
    <property type="match status" value="1"/>
</dbReference>
<dbReference type="PANTHER" id="PTHR37164">
    <property type="entry name" value="BACTERIOHEMERYTHRIN"/>
    <property type="match status" value="1"/>
</dbReference>
<evidence type="ECO:0000259" key="4">
    <source>
        <dbReference type="Pfam" id="PF01814"/>
    </source>
</evidence>
<name>A0A7X0NEL8_9GAMM</name>
<dbReference type="SUPFAM" id="SSF47188">
    <property type="entry name" value="Hemerythrin-like"/>
    <property type="match status" value="1"/>
</dbReference>
<dbReference type="RefSeq" id="WP_184422189.1">
    <property type="nucleotide sequence ID" value="NZ_AP027362.1"/>
</dbReference>
<dbReference type="CDD" id="cd12107">
    <property type="entry name" value="Hemerythrin"/>
    <property type="match status" value="1"/>
</dbReference>
<keyword evidence="2" id="KW-0479">Metal-binding</keyword>
<reference evidence="5 6" key="1">
    <citation type="submission" date="2020-08" db="EMBL/GenBank/DDBJ databases">
        <title>Genomic Encyclopedia of Type Strains, Phase IV (KMG-IV): sequencing the most valuable type-strain genomes for metagenomic binning, comparative biology and taxonomic classification.</title>
        <authorList>
            <person name="Goeker M."/>
        </authorList>
    </citation>
    <scope>NUCLEOTIDE SEQUENCE [LARGE SCALE GENOMIC DNA]</scope>
    <source>
        <strain evidence="5 6">DSM 26287</strain>
    </source>
</reference>
<dbReference type="NCBIfam" id="NF033749">
    <property type="entry name" value="bact_hemeryth"/>
    <property type="match status" value="1"/>
</dbReference>
<organism evidence="5 6">
    <name type="scientific">Thalassotalea piscium</name>
    <dbReference type="NCBI Taxonomy" id="1230533"/>
    <lineage>
        <taxon>Bacteria</taxon>
        <taxon>Pseudomonadati</taxon>
        <taxon>Pseudomonadota</taxon>
        <taxon>Gammaproteobacteria</taxon>
        <taxon>Alteromonadales</taxon>
        <taxon>Colwelliaceae</taxon>
        <taxon>Thalassotalea</taxon>
    </lineage>
</organism>
<dbReference type="GO" id="GO:0046872">
    <property type="term" value="F:metal ion binding"/>
    <property type="evidence" value="ECO:0007669"/>
    <property type="project" value="UniProtKB-KW"/>
</dbReference>
<dbReference type="InterPro" id="IPR012312">
    <property type="entry name" value="Hemerythrin-like"/>
</dbReference>
<dbReference type="InterPro" id="IPR012827">
    <property type="entry name" value="Hemerythrin_metal-bd"/>
</dbReference>
<gene>
    <name evidence="5" type="ORF">HNQ55_000495</name>
</gene>
<keyword evidence="6" id="KW-1185">Reference proteome</keyword>
<dbReference type="PANTHER" id="PTHR37164:SF1">
    <property type="entry name" value="BACTERIOHEMERYTHRIN"/>
    <property type="match status" value="1"/>
</dbReference>
<dbReference type="InterPro" id="IPR035938">
    <property type="entry name" value="Hemerythrin-like_sf"/>
</dbReference>
<evidence type="ECO:0000313" key="5">
    <source>
        <dbReference type="EMBL" id="MBB6542020.1"/>
    </source>
</evidence>
<evidence type="ECO:0000313" key="6">
    <source>
        <dbReference type="Proteomes" id="UP000537141"/>
    </source>
</evidence>
<proteinExistence type="inferred from homology"/>
<dbReference type="Pfam" id="PF01814">
    <property type="entry name" value="Hemerythrin"/>
    <property type="match status" value="1"/>
</dbReference>
<dbReference type="EMBL" id="JACHHU010000002">
    <property type="protein sequence ID" value="MBB6542020.1"/>
    <property type="molecule type" value="Genomic_DNA"/>
</dbReference>